<organism evidence="1 2">
    <name type="scientific">Leeia speluncae</name>
    <dbReference type="NCBI Taxonomy" id="2884804"/>
    <lineage>
        <taxon>Bacteria</taxon>
        <taxon>Pseudomonadati</taxon>
        <taxon>Pseudomonadota</taxon>
        <taxon>Betaproteobacteria</taxon>
        <taxon>Neisseriales</taxon>
        <taxon>Leeiaceae</taxon>
        <taxon>Leeia</taxon>
    </lineage>
</organism>
<keyword evidence="2" id="KW-1185">Reference proteome</keyword>
<evidence type="ECO:0008006" key="3">
    <source>
        <dbReference type="Google" id="ProtNLM"/>
    </source>
</evidence>
<protein>
    <recommendedName>
        <fullName evidence="3">PilZ domain-containing protein</fullName>
    </recommendedName>
</protein>
<dbReference type="Proteomes" id="UP001165395">
    <property type="component" value="Unassembled WGS sequence"/>
</dbReference>
<sequence length="557" mass="63618">MTTLEKLYLPATDPVTHVTDHFTSKEKLQDWFLAQPHAQPLDFARNMYDALYTLNRMEVERELRHQLNLGFLHNFEIHLPALQILYESNTISTQPKAKSAWNFAKDLYIELGIAFKRSLTEEVNRRFGMSDKQVARLIALCLDLNQRLLLTSFQNYHPVPEHTWQDCHTLFYYALQHKLLDEAPKEDELQIVPLYKESLLLGLCDPYSLLNGEILQVKNWLQKLGGYAALQSVSNLSDPSGYFLIKLDEDNPPQFMGHRPVDLNGYHQLLLNCFDVVRRIYRELPPLEKVAASASTYYRATQHIDLLRRLIRSWGIAPQRVFNRMRNNAKVELVSELSTVHRILAKSKNLRLTKEENPEENQEATLDNLESPSHLEMNLPFVHQQEEHISQWKVINVSAGGYALGLESDEINHIAVGRIVILKSDSGDRWNVAAVRWVKQNAHIEIGLQLLAPDAEPILIRPVIHSAGAIFETGLLLPAVQELRQPASIVAPAGFFAPLREFEILRGPHTLTARSIRRMTQGLGVDQFEFITPAEVEALLEMPLFDNKEGSSDNKVA</sequence>
<name>A0ABS8D3R2_9NEIS</name>
<evidence type="ECO:0000313" key="1">
    <source>
        <dbReference type="EMBL" id="MCB6182834.1"/>
    </source>
</evidence>
<comment type="caution">
    <text evidence="1">The sequence shown here is derived from an EMBL/GenBank/DDBJ whole genome shotgun (WGS) entry which is preliminary data.</text>
</comment>
<evidence type="ECO:0000313" key="2">
    <source>
        <dbReference type="Proteomes" id="UP001165395"/>
    </source>
</evidence>
<dbReference type="EMBL" id="JAJBZT010000002">
    <property type="protein sequence ID" value="MCB6182834.1"/>
    <property type="molecule type" value="Genomic_DNA"/>
</dbReference>
<reference evidence="1" key="1">
    <citation type="submission" date="2021-10" db="EMBL/GenBank/DDBJ databases">
        <title>The complete genome sequence of Leeia sp. TBRC 13508.</title>
        <authorList>
            <person name="Charoenyingcharoen P."/>
            <person name="Yukphan P."/>
        </authorList>
    </citation>
    <scope>NUCLEOTIDE SEQUENCE</scope>
    <source>
        <strain evidence="1">TBRC 13508</strain>
    </source>
</reference>
<dbReference type="RefSeq" id="WP_227178957.1">
    <property type="nucleotide sequence ID" value="NZ_JAJBZT010000002.1"/>
</dbReference>
<gene>
    <name evidence="1" type="ORF">LIN78_04630</name>
</gene>
<accession>A0ABS8D3R2</accession>
<proteinExistence type="predicted"/>